<dbReference type="Gene3D" id="3.40.50.2000">
    <property type="entry name" value="Glycogen Phosphorylase B"/>
    <property type="match status" value="2"/>
</dbReference>
<evidence type="ECO:0000313" key="2">
    <source>
        <dbReference type="EMBL" id="HGF33911.1"/>
    </source>
</evidence>
<organism evidence="2">
    <name type="scientific">Desulfobacca acetoxidans</name>
    <dbReference type="NCBI Taxonomy" id="60893"/>
    <lineage>
        <taxon>Bacteria</taxon>
        <taxon>Pseudomonadati</taxon>
        <taxon>Thermodesulfobacteriota</taxon>
        <taxon>Desulfobaccia</taxon>
        <taxon>Desulfobaccales</taxon>
        <taxon>Desulfobaccaceae</taxon>
        <taxon>Desulfobacca</taxon>
    </lineage>
</organism>
<reference evidence="2" key="1">
    <citation type="journal article" date="2020" name="mSystems">
        <title>Genome- and Community-Level Interaction Insights into Carbon Utilization and Element Cycling Functions of Hydrothermarchaeota in Hydrothermal Sediment.</title>
        <authorList>
            <person name="Zhou Z."/>
            <person name="Liu Y."/>
            <person name="Xu W."/>
            <person name="Pan J."/>
            <person name="Luo Z.H."/>
            <person name="Li M."/>
        </authorList>
    </citation>
    <scope>NUCLEOTIDE SEQUENCE [LARGE SCALE GENOMIC DNA]</scope>
    <source>
        <strain evidence="2">SpSt-897</strain>
    </source>
</reference>
<keyword evidence="2" id="KW-0808">Transferase</keyword>
<dbReference type="CDD" id="cd03801">
    <property type="entry name" value="GT4_PimA-like"/>
    <property type="match status" value="1"/>
</dbReference>
<protein>
    <submittedName>
        <fullName evidence="2">Glycosyltransferase family 1 protein</fullName>
    </submittedName>
</protein>
<dbReference type="Pfam" id="PF13439">
    <property type="entry name" value="Glyco_transf_4"/>
    <property type="match status" value="1"/>
</dbReference>
<comment type="caution">
    <text evidence="2">The sequence shown here is derived from an EMBL/GenBank/DDBJ whole genome shotgun (WGS) entry which is preliminary data.</text>
</comment>
<dbReference type="EMBL" id="DTMF01000147">
    <property type="protein sequence ID" value="HGF33911.1"/>
    <property type="molecule type" value="Genomic_DNA"/>
</dbReference>
<sequence>MTAGKAKTENRKWHYTILHTESSLGWGGQEHRVLAEARVMPRRGHRLLIACDPRGELYRRAGREDVAVLPLQFGGRANFAAWLALRRLLLKERVDILNTHSSLDSWVGFSAWLTIGNKIRLMRTRHLSTAVSANWPTRRLYQAPAAVITTGQGISELLHQRLGIPRERLHAIPTGVDLAHFAPRRPNPALAAGLHLPPKAFIFGTISVLRSWKGHLYLLEAVKHLGEEGLAAVLVIVGDGPYRPVIEEKIRELGLVGQVRLVGHQEAVPEWLALMDAVVLASYANEGVPQALLQALAMGKPVAATAVGGIPEVIVPEETGLLAPPRDFRALAQAMSRLARDASLRESLSRRGLQVVAARYSLERMADALEAVYGEIMATAATPASSNRGRS</sequence>
<dbReference type="SUPFAM" id="SSF53756">
    <property type="entry name" value="UDP-Glycosyltransferase/glycogen phosphorylase"/>
    <property type="match status" value="1"/>
</dbReference>
<dbReference type="InterPro" id="IPR028098">
    <property type="entry name" value="Glyco_trans_4-like_N"/>
</dbReference>
<feature type="domain" description="Glycosyltransferase subfamily 4-like N-terminal" evidence="1">
    <location>
        <begin position="26"/>
        <end position="179"/>
    </location>
</feature>
<proteinExistence type="predicted"/>
<evidence type="ECO:0000259" key="1">
    <source>
        <dbReference type="Pfam" id="PF13439"/>
    </source>
</evidence>
<dbReference type="PANTHER" id="PTHR12526:SF638">
    <property type="entry name" value="SPORE COAT PROTEIN SA"/>
    <property type="match status" value="1"/>
</dbReference>
<dbReference type="Pfam" id="PF13692">
    <property type="entry name" value="Glyco_trans_1_4"/>
    <property type="match status" value="1"/>
</dbReference>
<dbReference type="AlphaFoldDB" id="A0A7C3ZBI9"/>
<accession>A0A7C3ZBI9</accession>
<dbReference type="PANTHER" id="PTHR12526">
    <property type="entry name" value="GLYCOSYLTRANSFERASE"/>
    <property type="match status" value="1"/>
</dbReference>
<name>A0A7C3ZBI9_9BACT</name>
<gene>
    <name evidence="2" type="ORF">ENW96_05905</name>
</gene>
<dbReference type="GO" id="GO:0016757">
    <property type="term" value="F:glycosyltransferase activity"/>
    <property type="evidence" value="ECO:0007669"/>
    <property type="project" value="UniProtKB-ARBA"/>
</dbReference>